<evidence type="ECO:0000313" key="2">
    <source>
        <dbReference type="EMBL" id="OAP56689.1"/>
    </source>
</evidence>
<feature type="compositionally biased region" description="Basic and acidic residues" evidence="1">
    <location>
        <begin position="417"/>
        <end position="430"/>
    </location>
</feature>
<dbReference type="AlphaFoldDB" id="A0A178ZA87"/>
<name>A0A178ZA87_9EURO</name>
<dbReference type="RefSeq" id="XP_018690056.1">
    <property type="nucleotide sequence ID" value="XM_018840309.1"/>
</dbReference>
<feature type="region of interest" description="Disordered" evidence="1">
    <location>
        <begin position="339"/>
        <end position="387"/>
    </location>
</feature>
<sequence>MASLLAQSQLSKPLSLNAPGVVVDGPNSIPIPMQSPPPQQPFPDYSLGYDPSIGVKFVTQEIPAQPTNGQHSSHPFHMLSGTNLHPVLFQLDPYPSTYSSVGTPLLVNQATNQVEQGNKGRNLRYFSHLPRWISHNVSGMFMELWLRLDSRVDMGDILARIYVPPGTTMPQINTFNMRRMRFRECILTPPFMSGRQHPSAMEVDLISKRTREQLLLNTSMTVDLPNNRLLKPVLVNDRSIIGYVDSGLPIDYFLRGFPTPVPVPSDQQMLVLELRKRMQTVALRRGLGNGPDDYRLVPTDLHPAWWHKNAARDVIISDVDNKTHAKWIAEKLEEYPGVTRSGAQRTRGPVNTTTSVLLPPTQSTDPSSVTVSDSAQPAPMSPTDPRLTGVGAAALGMAAVSAQSLTNSDGGTSYYVEDAHQRGYEDDARS</sequence>
<gene>
    <name evidence="2" type="ORF">AYL99_08801</name>
</gene>
<protein>
    <submittedName>
        <fullName evidence="2">Uncharacterized protein</fullName>
    </submittedName>
</protein>
<comment type="caution">
    <text evidence="2">The sequence shown here is derived from an EMBL/GenBank/DDBJ whole genome shotgun (WGS) entry which is preliminary data.</text>
</comment>
<dbReference type="GeneID" id="30012969"/>
<feature type="region of interest" description="Disordered" evidence="1">
    <location>
        <begin position="406"/>
        <end position="430"/>
    </location>
</feature>
<dbReference type="Proteomes" id="UP000078343">
    <property type="component" value="Unassembled WGS sequence"/>
</dbReference>
<feature type="compositionally biased region" description="Polar residues" evidence="1">
    <location>
        <begin position="341"/>
        <end position="356"/>
    </location>
</feature>
<feature type="compositionally biased region" description="Low complexity" evidence="1">
    <location>
        <begin position="359"/>
        <end position="374"/>
    </location>
</feature>
<organism evidence="2 3">
    <name type="scientific">Fonsecaea erecta</name>
    <dbReference type="NCBI Taxonomy" id="1367422"/>
    <lineage>
        <taxon>Eukaryota</taxon>
        <taxon>Fungi</taxon>
        <taxon>Dikarya</taxon>
        <taxon>Ascomycota</taxon>
        <taxon>Pezizomycotina</taxon>
        <taxon>Eurotiomycetes</taxon>
        <taxon>Chaetothyriomycetidae</taxon>
        <taxon>Chaetothyriales</taxon>
        <taxon>Herpotrichiellaceae</taxon>
        <taxon>Fonsecaea</taxon>
    </lineage>
</organism>
<proteinExistence type="predicted"/>
<evidence type="ECO:0000256" key="1">
    <source>
        <dbReference type="SAM" id="MobiDB-lite"/>
    </source>
</evidence>
<evidence type="ECO:0000313" key="3">
    <source>
        <dbReference type="Proteomes" id="UP000078343"/>
    </source>
</evidence>
<dbReference type="EMBL" id="LVYI01000008">
    <property type="protein sequence ID" value="OAP56689.1"/>
    <property type="molecule type" value="Genomic_DNA"/>
</dbReference>
<accession>A0A178ZA87</accession>
<dbReference type="OrthoDB" id="5409522at2759"/>
<keyword evidence="3" id="KW-1185">Reference proteome</keyword>
<reference evidence="2 3" key="1">
    <citation type="submission" date="2016-04" db="EMBL/GenBank/DDBJ databases">
        <title>Draft genome of Fonsecaea erecta CBS 125763.</title>
        <authorList>
            <person name="Weiss V.A."/>
            <person name="Vicente V.A."/>
            <person name="Raittz R.T."/>
            <person name="Moreno L.F."/>
            <person name="De Souza E.M."/>
            <person name="Pedrosa F.O."/>
            <person name="Steffens M.B."/>
            <person name="Faoro H."/>
            <person name="Tadra-Sfeir M.Z."/>
            <person name="Najafzadeh M.J."/>
            <person name="Felipe M.S."/>
            <person name="Teixeira M."/>
            <person name="Sun J."/>
            <person name="Xi L."/>
            <person name="Gomes R."/>
            <person name="De Azevedo C.M."/>
            <person name="Salgado C.G."/>
            <person name="Da Silva M.B."/>
            <person name="Nascimento M.F."/>
            <person name="Queiroz-Telles F."/>
            <person name="Attili D.S."/>
            <person name="Gorbushina A."/>
        </authorList>
    </citation>
    <scope>NUCLEOTIDE SEQUENCE [LARGE SCALE GENOMIC DNA]</scope>
    <source>
        <strain evidence="2 3">CBS 125763</strain>
    </source>
</reference>